<keyword evidence="2" id="KW-0812">Transmembrane</keyword>
<dbReference type="EMBL" id="JBHTCJ010000004">
    <property type="protein sequence ID" value="MFC7341594.1"/>
    <property type="molecule type" value="Genomic_DNA"/>
</dbReference>
<feature type="compositionally biased region" description="Polar residues" evidence="1">
    <location>
        <begin position="1"/>
        <end position="13"/>
    </location>
</feature>
<sequence length="210" mass="22454">MTNPQHPWQQGPQSPVAGYPAQQPPNPFSAPPVPGHQFVPPRRPGAVEAAFWLAVVLPLLVTVLAAVSYLLLQGWMTTEIGNAGGYDDEIAQQVTRTVNSVMLAVFAVVTVFYMILTGLWIAFGFKLRAGRNWARVTLTVFAGLWAMTSLSGLASGGLAGALGPDAHLPGSYYALSYAQSGLGLAGAVAFVVLVFVRPSNDYFQAFARRY</sequence>
<feature type="transmembrane region" description="Helical" evidence="2">
    <location>
        <begin position="137"/>
        <end position="162"/>
    </location>
</feature>
<gene>
    <name evidence="3" type="ORF">ACFQRI_09230</name>
</gene>
<accession>A0ABW2LGE5</accession>
<feature type="region of interest" description="Disordered" evidence="1">
    <location>
        <begin position="1"/>
        <end position="35"/>
    </location>
</feature>
<keyword evidence="2" id="KW-0472">Membrane</keyword>
<evidence type="ECO:0000313" key="4">
    <source>
        <dbReference type="Proteomes" id="UP001596504"/>
    </source>
</evidence>
<organism evidence="3 4">
    <name type="scientific">Saccharopolyspora griseoalba</name>
    <dbReference type="NCBI Taxonomy" id="1431848"/>
    <lineage>
        <taxon>Bacteria</taxon>
        <taxon>Bacillati</taxon>
        <taxon>Actinomycetota</taxon>
        <taxon>Actinomycetes</taxon>
        <taxon>Pseudonocardiales</taxon>
        <taxon>Pseudonocardiaceae</taxon>
        <taxon>Saccharopolyspora</taxon>
    </lineage>
</organism>
<evidence type="ECO:0000256" key="1">
    <source>
        <dbReference type="SAM" id="MobiDB-lite"/>
    </source>
</evidence>
<dbReference type="Proteomes" id="UP001596504">
    <property type="component" value="Unassembled WGS sequence"/>
</dbReference>
<protein>
    <submittedName>
        <fullName evidence="3">Uncharacterized protein</fullName>
    </submittedName>
</protein>
<reference evidence="4" key="1">
    <citation type="journal article" date="2019" name="Int. J. Syst. Evol. Microbiol.">
        <title>The Global Catalogue of Microorganisms (GCM) 10K type strain sequencing project: providing services to taxonomists for standard genome sequencing and annotation.</title>
        <authorList>
            <consortium name="The Broad Institute Genomics Platform"/>
            <consortium name="The Broad Institute Genome Sequencing Center for Infectious Disease"/>
            <person name="Wu L."/>
            <person name="Ma J."/>
        </authorList>
    </citation>
    <scope>NUCLEOTIDE SEQUENCE [LARGE SCALE GENOMIC DNA]</scope>
    <source>
        <strain evidence="4">WLHS5</strain>
    </source>
</reference>
<feature type="transmembrane region" description="Helical" evidence="2">
    <location>
        <begin position="174"/>
        <end position="196"/>
    </location>
</feature>
<feature type="transmembrane region" description="Helical" evidence="2">
    <location>
        <begin position="50"/>
        <end position="72"/>
    </location>
</feature>
<comment type="caution">
    <text evidence="3">The sequence shown here is derived from an EMBL/GenBank/DDBJ whole genome shotgun (WGS) entry which is preliminary data.</text>
</comment>
<proteinExistence type="predicted"/>
<name>A0ABW2LGE5_9PSEU</name>
<evidence type="ECO:0000313" key="3">
    <source>
        <dbReference type="EMBL" id="MFC7341594.1"/>
    </source>
</evidence>
<keyword evidence="4" id="KW-1185">Reference proteome</keyword>
<feature type="compositionally biased region" description="Pro residues" evidence="1">
    <location>
        <begin position="22"/>
        <end position="34"/>
    </location>
</feature>
<evidence type="ECO:0000256" key="2">
    <source>
        <dbReference type="SAM" id="Phobius"/>
    </source>
</evidence>
<keyword evidence="2" id="KW-1133">Transmembrane helix</keyword>
<dbReference type="RefSeq" id="WP_380666631.1">
    <property type="nucleotide sequence ID" value="NZ_JBHTCJ010000004.1"/>
</dbReference>
<feature type="transmembrane region" description="Helical" evidence="2">
    <location>
        <begin position="101"/>
        <end position="125"/>
    </location>
</feature>